<reference evidence="3" key="1">
    <citation type="journal article" date="2016" name="Nat. Commun.">
        <title>The Gonium pectorale genome demonstrates co-option of cell cycle regulation during the evolution of multicellularity.</title>
        <authorList>
            <person name="Hanschen E.R."/>
            <person name="Marriage T.N."/>
            <person name="Ferris P.J."/>
            <person name="Hamaji T."/>
            <person name="Toyoda A."/>
            <person name="Fujiyama A."/>
            <person name="Neme R."/>
            <person name="Noguchi H."/>
            <person name="Minakuchi Y."/>
            <person name="Suzuki M."/>
            <person name="Kawai-Toyooka H."/>
            <person name="Smith D.R."/>
            <person name="Sparks H."/>
            <person name="Anderson J."/>
            <person name="Bakaric R."/>
            <person name="Luria V."/>
            <person name="Karger A."/>
            <person name="Kirschner M.W."/>
            <person name="Durand P.M."/>
            <person name="Michod R.E."/>
            <person name="Nozaki H."/>
            <person name="Olson B.J."/>
        </authorList>
    </citation>
    <scope>NUCLEOTIDE SEQUENCE [LARGE SCALE GENOMIC DNA]</scope>
    <source>
        <strain evidence="3">NIES-2863</strain>
    </source>
</reference>
<protein>
    <recommendedName>
        <fullName evidence="4">Serine aminopeptidase S33 domain-containing protein</fullName>
    </recommendedName>
</protein>
<dbReference type="STRING" id="33097.A0A150G3I8"/>
<dbReference type="InterPro" id="IPR003386">
    <property type="entry name" value="LACT/PDAT_acylTrfase"/>
</dbReference>
<accession>A0A150G3I8</accession>
<dbReference type="AlphaFoldDB" id="A0A150G3I8"/>
<dbReference type="Pfam" id="PF02450">
    <property type="entry name" value="LCAT"/>
    <property type="match status" value="1"/>
</dbReference>
<dbReference type="Proteomes" id="UP000075714">
    <property type="component" value="Unassembled WGS sequence"/>
</dbReference>
<proteinExistence type="predicted"/>
<dbReference type="InterPro" id="IPR029058">
    <property type="entry name" value="AB_hydrolase_fold"/>
</dbReference>
<dbReference type="Gene3D" id="3.40.50.1820">
    <property type="entry name" value="alpha/beta hydrolase"/>
    <property type="match status" value="1"/>
</dbReference>
<feature type="region of interest" description="Disordered" evidence="1">
    <location>
        <begin position="1"/>
        <end position="43"/>
    </location>
</feature>
<dbReference type="EMBL" id="LSYV01000070">
    <property type="protein sequence ID" value="KXZ44361.1"/>
    <property type="molecule type" value="Genomic_DNA"/>
</dbReference>
<dbReference type="GO" id="GO:0006629">
    <property type="term" value="P:lipid metabolic process"/>
    <property type="evidence" value="ECO:0007669"/>
    <property type="project" value="InterPro"/>
</dbReference>
<organism evidence="2 3">
    <name type="scientific">Gonium pectorale</name>
    <name type="common">Green alga</name>
    <dbReference type="NCBI Taxonomy" id="33097"/>
    <lineage>
        <taxon>Eukaryota</taxon>
        <taxon>Viridiplantae</taxon>
        <taxon>Chlorophyta</taxon>
        <taxon>core chlorophytes</taxon>
        <taxon>Chlorophyceae</taxon>
        <taxon>CS clade</taxon>
        <taxon>Chlamydomonadales</taxon>
        <taxon>Volvocaceae</taxon>
        <taxon>Gonium</taxon>
    </lineage>
</organism>
<evidence type="ECO:0000256" key="1">
    <source>
        <dbReference type="SAM" id="MobiDB-lite"/>
    </source>
</evidence>
<feature type="compositionally biased region" description="Basic and acidic residues" evidence="1">
    <location>
        <begin position="1"/>
        <end position="13"/>
    </location>
</feature>
<dbReference type="OrthoDB" id="190846at2759"/>
<sequence>MRLRPNPDTHPDTDPDAAAAAVPPPGVETQVGPALDPGGAAGGGGLVSPWGAVASRLRQLGWSDDLLDSHAYDWRQSPPAWSRPGGSFQQLRAQIEARSAAARGPCTRVVLLGLSLGGTYAAAFLGSGLVDEEWKARHVERLVSISGVWGGTPASPWDVISGRLEGLEAVLDRAAVRALVRGLPSLAWTFPAPRLFGGAGAPPPVINAATGRAYGAEQLGQALRDAGAADAAAFWEAALPYSFISAPNVSTHCFYSYGLPSVLSITYGTYDFSDAHPAVQYGDGDVTVPYASLAACRTWATVQSAPVRSYSYYGVVHAQLTGVAEALQDIVDAVAGLAG</sequence>
<evidence type="ECO:0000313" key="2">
    <source>
        <dbReference type="EMBL" id="KXZ44361.1"/>
    </source>
</evidence>
<name>A0A150G3I8_GONPE</name>
<evidence type="ECO:0008006" key="4">
    <source>
        <dbReference type="Google" id="ProtNLM"/>
    </source>
</evidence>
<keyword evidence="3" id="KW-1185">Reference proteome</keyword>
<gene>
    <name evidence="2" type="ORF">GPECTOR_69g454</name>
</gene>
<dbReference type="GO" id="GO:0008374">
    <property type="term" value="F:O-acyltransferase activity"/>
    <property type="evidence" value="ECO:0007669"/>
    <property type="project" value="InterPro"/>
</dbReference>
<dbReference type="SUPFAM" id="SSF53474">
    <property type="entry name" value="alpha/beta-Hydrolases"/>
    <property type="match status" value="1"/>
</dbReference>
<evidence type="ECO:0000313" key="3">
    <source>
        <dbReference type="Proteomes" id="UP000075714"/>
    </source>
</evidence>
<comment type="caution">
    <text evidence="2">The sequence shown here is derived from an EMBL/GenBank/DDBJ whole genome shotgun (WGS) entry which is preliminary data.</text>
</comment>
<dbReference type="PANTHER" id="PTHR11440">
    <property type="entry name" value="LECITHIN-CHOLESTEROL ACYLTRANSFERASE-RELATED"/>
    <property type="match status" value="1"/>
</dbReference>